<feature type="binding site" evidence="11">
    <location>
        <position position="386"/>
    </location>
    <ligand>
        <name>Zn(2+)</name>
        <dbReference type="ChEBI" id="CHEBI:29105"/>
        <label>2</label>
    </ligand>
</feature>
<evidence type="ECO:0000256" key="4">
    <source>
        <dbReference type="ARBA" id="ARBA00022670"/>
    </source>
</evidence>
<keyword evidence="14" id="KW-1185">Reference proteome</keyword>
<feature type="binding site" evidence="11">
    <location>
        <position position="147"/>
    </location>
    <ligand>
        <name>Zn(2+)</name>
        <dbReference type="ChEBI" id="CHEBI:29105"/>
        <label>1</label>
    </ligand>
</feature>
<dbReference type="GO" id="GO:0008237">
    <property type="term" value="F:metallopeptidase activity"/>
    <property type="evidence" value="ECO:0007669"/>
    <property type="project" value="UniProtKB-KW"/>
</dbReference>
<feature type="binding site" evidence="11">
    <location>
        <position position="147"/>
    </location>
    <ligand>
        <name>Zn(2+)</name>
        <dbReference type="ChEBI" id="CHEBI:29105"/>
        <label>2</label>
    </ligand>
</feature>
<reference evidence="13 14" key="1">
    <citation type="journal article" date="2015" name="Genome Announc.">
        <title>Expanding the biotechnology potential of lactobacilli through comparative genomics of 213 strains and associated genera.</title>
        <authorList>
            <person name="Sun Z."/>
            <person name="Harris H.M."/>
            <person name="McCann A."/>
            <person name="Guo C."/>
            <person name="Argimon S."/>
            <person name="Zhang W."/>
            <person name="Yang X."/>
            <person name="Jeffery I.B."/>
            <person name="Cooney J.C."/>
            <person name="Kagawa T.F."/>
            <person name="Liu W."/>
            <person name="Song Y."/>
            <person name="Salvetti E."/>
            <person name="Wrobel A."/>
            <person name="Rasinkangas P."/>
            <person name="Parkhill J."/>
            <person name="Rea M.C."/>
            <person name="O'Sullivan O."/>
            <person name="Ritari J."/>
            <person name="Douillard F.P."/>
            <person name="Paul Ross R."/>
            <person name="Yang R."/>
            <person name="Briner A.E."/>
            <person name="Felis G.E."/>
            <person name="de Vos W.M."/>
            <person name="Barrangou R."/>
            <person name="Klaenhammer T.R."/>
            <person name="Caufield P.W."/>
            <person name="Cui Y."/>
            <person name="Zhang H."/>
            <person name="O'Toole P.W."/>
        </authorList>
    </citation>
    <scope>NUCLEOTIDE SEQUENCE [LARGE SCALE GENOMIC DNA]</scope>
    <source>
        <strain evidence="13 14">DSM 19972</strain>
    </source>
</reference>
<accession>A0A0R1MMD1</accession>
<dbReference type="EC" id="3.4.11.4" evidence="9"/>
<evidence type="ECO:0000256" key="5">
    <source>
        <dbReference type="ARBA" id="ARBA00022723"/>
    </source>
</evidence>
<keyword evidence="5 11" id="KW-0479">Metal-binding</keyword>
<evidence type="ECO:0000256" key="3">
    <source>
        <dbReference type="ARBA" id="ARBA00022438"/>
    </source>
</evidence>
<dbReference type="InterPro" id="IPR010161">
    <property type="entry name" value="Peptidase_M20B"/>
</dbReference>
<proteinExistence type="inferred from homology"/>
<dbReference type="InterPro" id="IPR036264">
    <property type="entry name" value="Bact_exopeptidase_dim_dom"/>
</dbReference>
<dbReference type="Pfam" id="PF07687">
    <property type="entry name" value="M20_dimer"/>
    <property type="match status" value="1"/>
</dbReference>
<dbReference type="SUPFAM" id="SSF53187">
    <property type="entry name" value="Zn-dependent exopeptidases"/>
    <property type="match status" value="1"/>
</dbReference>
<dbReference type="SUPFAM" id="SSF55031">
    <property type="entry name" value="Bacterial exopeptidase dimerisation domain"/>
    <property type="match status" value="1"/>
</dbReference>
<keyword evidence="3 13" id="KW-0031">Aminopeptidase</keyword>
<dbReference type="PANTHER" id="PTHR42994">
    <property type="entry name" value="PEPTIDASE T"/>
    <property type="match status" value="1"/>
</dbReference>
<organism evidence="13 14">
    <name type="scientific">Liquorilactobacillus oeni DSM 19972</name>
    <dbReference type="NCBI Taxonomy" id="1423777"/>
    <lineage>
        <taxon>Bacteria</taxon>
        <taxon>Bacillati</taxon>
        <taxon>Bacillota</taxon>
        <taxon>Bacilli</taxon>
        <taxon>Lactobacillales</taxon>
        <taxon>Lactobacillaceae</taxon>
        <taxon>Liquorilactobacillus</taxon>
    </lineage>
</organism>
<comment type="catalytic activity">
    <reaction evidence="1">
        <text>Release of the N-terminal residue from a tripeptide.</text>
        <dbReference type="EC" id="3.4.11.4"/>
    </reaction>
</comment>
<keyword evidence="7 11" id="KW-0862">Zinc</keyword>
<evidence type="ECO:0000256" key="10">
    <source>
        <dbReference type="PIRSR" id="PIRSR037215-1"/>
    </source>
</evidence>
<dbReference type="NCBIfam" id="NF009920">
    <property type="entry name" value="PRK13381.1"/>
    <property type="match status" value="1"/>
</dbReference>
<dbReference type="GO" id="GO:0006508">
    <property type="term" value="P:proteolysis"/>
    <property type="evidence" value="ECO:0007669"/>
    <property type="project" value="UniProtKB-UniRule"/>
</dbReference>
<evidence type="ECO:0000256" key="1">
    <source>
        <dbReference type="ARBA" id="ARBA00000870"/>
    </source>
</evidence>
<protein>
    <recommendedName>
        <fullName evidence="9">Peptidase T</fullName>
        <ecNumber evidence="9">3.4.11.4</ecNumber>
    </recommendedName>
</protein>
<feature type="binding site" evidence="11">
    <location>
        <position position="182"/>
    </location>
    <ligand>
        <name>Zn(2+)</name>
        <dbReference type="ChEBI" id="CHEBI:29105"/>
        <label>2</label>
    </ligand>
</feature>
<evidence type="ECO:0000256" key="9">
    <source>
        <dbReference type="NCBIfam" id="TIGR01882"/>
    </source>
</evidence>
<dbReference type="PATRIC" id="fig|1423777.3.peg.1180"/>
<dbReference type="CDD" id="cd03892">
    <property type="entry name" value="M20_peptT"/>
    <property type="match status" value="1"/>
</dbReference>
<dbReference type="PROSITE" id="PS00758">
    <property type="entry name" value="ARGE_DAPE_CPG2_1"/>
    <property type="match status" value="1"/>
</dbReference>
<evidence type="ECO:0000259" key="12">
    <source>
        <dbReference type="Pfam" id="PF07687"/>
    </source>
</evidence>
<evidence type="ECO:0000313" key="13">
    <source>
        <dbReference type="EMBL" id="KRL05192.1"/>
    </source>
</evidence>
<evidence type="ECO:0000256" key="6">
    <source>
        <dbReference type="ARBA" id="ARBA00022801"/>
    </source>
</evidence>
<dbReference type="OrthoDB" id="9804934at2"/>
<dbReference type="GO" id="GO:0045148">
    <property type="term" value="F:tripeptide aminopeptidase activity"/>
    <property type="evidence" value="ECO:0007669"/>
    <property type="project" value="UniProtKB-UniRule"/>
</dbReference>
<comment type="similarity">
    <text evidence="2">Belongs to the peptidase M20B family.</text>
</comment>
<keyword evidence="6" id="KW-0378">Hydrolase</keyword>
<evidence type="ECO:0000256" key="11">
    <source>
        <dbReference type="PIRSR" id="PIRSR037215-2"/>
    </source>
</evidence>
<dbReference type="PIRSF" id="PIRSF037215">
    <property type="entry name" value="Peptidase_M20B"/>
    <property type="match status" value="1"/>
</dbReference>
<sequence length="426" mass="46861">MLGENYSDFIEQAFIKYAKINTRSDENSTSIPTTKGQVRLAKLIAADLKKLGLKNVVYDDKDGYVVASLPANAPGDIAPIGFIAHLDTADFTAENVHPEVHPNYDGKDVLLNEAAGIVMRVSEFPNLKNYRGQRLITSDGTTLLGVDDKAGIAAAITALKYFLEHPHIKHGAVSVAFGPDEEIGLGAKRFDISKFNVKFAYTLDNGLPGQLENETFNAAQAKIVIKGTAVHPGNAYGLMTNAIMLANRLVAQLPSDQVPELSKGKEGFFLVTEFSATVSEAKLNIIIRDFDKEKFLSKKKLLQRIVNQLNSKFAQSRIDLTMNDQYYNIDEAIQQHPYITDLIIGTYKKLGLKTLVHPFRGGTDGNALTQKGIPTPNLFNGGENFHGPYEFVTTEAMLLTSKTIVAILSEHYRNSQLTVSKADQRQ</sequence>
<comment type="cofactor">
    <cofactor evidence="11">
        <name>Zn(2+)</name>
        <dbReference type="ChEBI" id="CHEBI:29105"/>
    </cofactor>
    <text evidence="11">Binds 2 Zn(2+) ions per subunit.</text>
</comment>
<feature type="active site" description="Proton acceptor" evidence="10">
    <location>
        <position position="181"/>
    </location>
</feature>
<dbReference type="Proteomes" id="UP000051686">
    <property type="component" value="Unassembled WGS sequence"/>
</dbReference>
<dbReference type="EMBL" id="AZEH01000034">
    <property type="protein sequence ID" value="KRL05192.1"/>
    <property type="molecule type" value="Genomic_DNA"/>
</dbReference>
<keyword evidence="8" id="KW-0482">Metalloprotease</keyword>
<evidence type="ECO:0000256" key="8">
    <source>
        <dbReference type="ARBA" id="ARBA00023049"/>
    </source>
</evidence>
<dbReference type="PANTHER" id="PTHR42994:SF2">
    <property type="entry name" value="PEPTIDASE"/>
    <property type="match status" value="1"/>
</dbReference>
<dbReference type="Gene3D" id="3.30.70.360">
    <property type="match status" value="1"/>
</dbReference>
<feature type="active site" evidence="10">
    <location>
        <position position="87"/>
    </location>
</feature>
<evidence type="ECO:0000313" key="14">
    <source>
        <dbReference type="Proteomes" id="UP000051686"/>
    </source>
</evidence>
<dbReference type="NCBIfam" id="NF003976">
    <property type="entry name" value="PRK05469.1"/>
    <property type="match status" value="1"/>
</dbReference>
<keyword evidence="4" id="KW-0645">Protease</keyword>
<dbReference type="InterPro" id="IPR002933">
    <property type="entry name" value="Peptidase_M20"/>
</dbReference>
<evidence type="ECO:0000256" key="2">
    <source>
        <dbReference type="ARBA" id="ARBA00009692"/>
    </source>
</evidence>
<dbReference type="NCBIfam" id="TIGR01882">
    <property type="entry name" value="peptidase-T"/>
    <property type="match status" value="1"/>
</dbReference>
<dbReference type="GO" id="GO:0006518">
    <property type="term" value="P:peptide metabolic process"/>
    <property type="evidence" value="ECO:0007669"/>
    <property type="project" value="InterPro"/>
</dbReference>
<dbReference type="InterPro" id="IPR001261">
    <property type="entry name" value="ArgE/DapE_CS"/>
</dbReference>
<dbReference type="Pfam" id="PF01546">
    <property type="entry name" value="Peptidase_M20"/>
    <property type="match status" value="1"/>
</dbReference>
<feature type="domain" description="Peptidase M20 dimerisation" evidence="12">
    <location>
        <begin position="214"/>
        <end position="313"/>
    </location>
</feature>
<feature type="binding site" evidence="11">
    <location>
        <position position="85"/>
    </location>
    <ligand>
        <name>Zn(2+)</name>
        <dbReference type="ChEBI" id="CHEBI:29105"/>
        <label>1</label>
    </ligand>
</feature>
<dbReference type="AlphaFoldDB" id="A0A0R1MMD1"/>
<feature type="binding site" evidence="11">
    <location>
        <position position="204"/>
    </location>
    <ligand>
        <name>Zn(2+)</name>
        <dbReference type="ChEBI" id="CHEBI:29105"/>
        <label>1</label>
    </ligand>
</feature>
<comment type="caution">
    <text evidence="13">The sequence shown here is derived from an EMBL/GenBank/DDBJ whole genome shotgun (WGS) entry which is preliminary data.</text>
</comment>
<evidence type="ECO:0000256" key="7">
    <source>
        <dbReference type="ARBA" id="ARBA00022833"/>
    </source>
</evidence>
<dbReference type="RefSeq" id="WP_057896017.1">
    <property type="nucleotide sequence ID" value="NZ_AZEH01000034.1"/>
</dbReference>
<gene>
    <name evidence="13" type="ORF">FD46_GL001143</name>
</gene>
<dbReference type="Gene3D" id="3.40.630.10">
    <property type="entry name" value="Zn peptidases"/>
    <property type="match status" value="1"/>
</dbReference>
<name>A0A0R1MMD1_9LACO</name>
<dbReference type="InterPro" id="IPR011650">
    <property type="entry name" value="Peptidase_M20_dimer"/>
</dbReference>
<dbReference type="PROSITE" id="PS00759">
    <property type="entry name" value="ARGE_DAPE_CPG2_2"/>
    <property type="match status" value="1"/>
</dbReference>
<dbReference type="STRING" id="1423777.FD46_GL001143"/>
<dbReference type="GO" id="GO:0008270">
    <property type="term" value="F:zinc ion binding"/>
    <property type="evidence" value="ECO:0007669"/>
    <property type="project" value="InterPro"/>
</dbReference>